<accession>A0ABR4GDH8</accession>
<evidence type="ECO:0008006" key="4">
    <source>
        <dbReference type="Google" id="ProtNLM"/>
    </source>
</evidence>
<organism evidence="2 3">
    <name type="scientific">Aspergillus keveii</name>
    <dbReference type="NCBI Taxonomy" id="714993"/>
    <lineage>
        <taxon>Eukaryota</taxon>
        <taxon>Fungi</taxon>
        <taxon>Dikarya</taxon>
        <taxon>Ascomycota</taxon>
        <taxon>Pezizomycotina</taxon>
        <taxon>Eurotiomycetes</taxon>
        <taxon>Eurotiomycetidae</taxon>
        <taxon>Eurotiales</taxon>
        <taxon>Aspergillaceae</taxon>
        <taxon>Aspergillus</taxon>
        <taxon>Aspergillus subgen. Nidulantes</taxon>
    </lineage>
</organism>
<gene>
    <name evidence="2" type="ORF">BJX66DRAFT_335267</name>
</gene>
<proteinExistence type="predicted"/>
<keyword evidence="1" id="KW-0560">Oxidoreductase</keyword>
<evidence type="ECO:0000256" key="1">
    <source>
        <dbReference type="ARBA" id="ARBA00023002"/>
    </source>
</evidence>
<evidence type="ECO:0000313" key="2">
    <source>
        <dbReference type="EMBL" id="KAL2797081.1"/>
    </source>
</evidence>
<dbReference type="InterPro" id="IPR047122">
    <property type="entry name" value="Trans-enoyl_RdTase-like"/>
</dbReference>
<reference evidence="2 3" key="1">
    <citation type="submission" date="2024-07" db="EMBL/GenBank/DDBJ databases">
        <title>Section-level genome sequencing and comparative genomics of Aspergillus sections Usti and Cavernicolus.</title>
        <authorList>
            <consortium name="Lawrence Berkeley National Laboratory"/>
            <person name="Nybo J.L."/>
            <person name="Vesth T.C."/>
            <person name="Theobald S."/>
            <person name="Frisvad J.C."/>
            <person name="Larsen T.O."/>
            <person name="Kjaerboelling I."/>
            <person name="Rothschild-Mancinelli K."/>
            <person name="Lyhne E.K."/>
            <person name="Kogle M.E."/>
            <person name="Barry K."/>
            <person name="Clum A."/>
            <person name="Na H."/>
            <person name="Ledsgaard L."/>
            <person name="Lin J."/>
            <person name="Lipzen A."/>
            <person name="Kuo A."/>
            <person name="Riley R."/>
            <person name="Mondo S."/>
            <person name="Labutti K."/>
            <person name="Haridas S."/>
            <person name="Pangalinan J."/>
            <person name="Salamov A.A."/>
            <person name="Simmons B.A."/>
            <person name="Magnuson J.K."/>
            <person name="Chen J."/>
            <person name="Drula E."/>
            <person name="Henrissat B."/>
            <person name="Wiebenga A."/>
            <person name="Lubbers R.J."/>
            <person name="Gomes A.C."/>
            <person name="Makela M.R."/>
            <person name="Stajich J."/>
            <person name="Grigoriev I.V."/>
            <person name="Mortensen U.H."/>
            <person name="De Vries R.P."/>
            <person name="Baker S.E."/>
            <person name="Andersen M.R."/>
        </authorList>
    </citation>
    <scope>NUCLEOTIDE SEQUENCE [LARGE SCALE GENOMIC DNA]</scope>
    <source>
        <strain evidence="2 3">CBS 209.92</strain>
    </source>
</reference>
<name>A0ABR4GDH8_9EURO</name>
<comment type="caution">
    <text evidence="2">The sequence shown here is derived from an EMBL/GenBank/DDBJ whole genome shotgun (WGS) entry which is preliminary data.</text>
</comment>
<dbReference type="Proteomes" id="UP001610563">
    <property type="component" value="Unassembled WGS sequence"/>
</dbReference>
<protein>
    <recommendedName>
        <fullName evidence="4">Alcohol dehydrogenase-like C-terminal domain-containing protein</fullName>
    </recommendedName>
</protein>
<sequence length="110" mass="12091">MLSLSYLDIAFQVVDLENERSAQPKGDQPAILIYSGGSNVGLFAIRLAKKAGYTVVAMASPRSFDLVMRYGPDAVYDYESSASIDKIQNTYPDITKSRQLFQGPFDGLLC</sequence>
<dbReference type="InterPro" id="IPR036291">
    <property type="entry name" value="NAD(P)-bd_dom_sf"/>
</dbReference>
<dbReference type="EMBL" id="JBFTWV010000021">
    <property type="protein sequence ID" value="KAL2797081.1"/>
    <property type="molecule type" value="Genomic_DNA"/>
</dbReference>
<keyword evidence="3" id="KW-1185">Reference proteome</keyword>
<dbReference type="PANTHER" id="PTHR45348">
    <property type="entry name" value="HYPOTHETICAL OXIDOREDUCTASE (EUROFUNG)"/>
    <property type="match status" value="1"/>
</dbReference>
<dbReference type="PANTHER" id="PTHR45348:SF7">
    <property type="entry name" value="ZINC BINDING OXIDOREDUCTASE, PUTATIVE-RELATED"/>
    <property type="match status" value="1"/>
</dbReference>
<dbReference type="Gene3D" id="3.40.50.720">
    <property type="entry name" value="NAD(P)-binding Rossmann-like Domain"/>
    <property type="match status" value="1"/>
</dbReference>
<dbReference type="SUPFAM" id="SSF51735">
    <property type="entry name" value="NAD(P)-binding Rossmann-fold domains"/>
    <property type="match status" value="1"/>
</dbReference>
<evidence type="ECO:0000313" key="3">
    <source>
        <dbReference type="Proteomes" id="UP001610563"/>
    </source>
</evidence>